<evidence type="ECO:0000313" key="10">
    <source>
        <dbReference type="Proteomes" id="UP000818029"/>
    </source>
</evidence>
<evidence type="ECO:0000313" key="11">
    <source>
        <dbReference type="RefSeq" id="XP_016702668.2"/>
    </source>
</evidence>
<dbReference type="Pfam" id="PF01582">
    <property type="entry name" value="TIR"/>
    <property type="match status" value="1"/>
</dbReference>
<dbReference type="Pfam" id="PF20160">
    <property type="entry name" value="C-JID"/>
    <property type="match status" value="1"/>
</dbReference>
<evidence type="ECO:0000256" key="4">
    <source>
        <dbReference type="ARBA" id="ARBA00022801"/>
    </source>
</evidence>
<keyword evidence="10" id="KW-1185">Reference proteome</keyword>
<dbReference type="InterPro" id="IPR001611">
    <property type="entry name" value="Leu-rich_rpt"/>
</dbReference>
<dbReference type="GO" id="GO:0051707">
    <property type="term" value="P:response to other organism"/>
    <property type="evidence" value="ECO:0007669"/>
    <property type="project" value="UniProtKB-ARBA"/>
</dbReference>
<dbReference type="InterPro" id="IPR003591">
    <property type="entry name" value="Leu-rich_rpt_typical-subtyp"/>
</dbReference>
<organism evidence="10 11">
    <name type="scientific">Gossypium hirsutum</name>
    <name type="common">Upland cotton</name>
    <name type="synonym">Gossypium mexicanum</name>
    <dbReference type="NCBI Taxonomy" id="3635"/>
    <lineage>
        <taxon>Eukaryota</taxon>
        <taxon>Viridiplantae</taxon>
        <taxon>Streptophyta</taxon>
        <taxon>Embryophyta</taxon>
        <taxon>Tracheophyta</taxon>
        <taxon>Spermatophyta</taxon>
        <taxon>Magnoliopsida</taxon>
        <taxon>eudicotyledons</taxon>
        <taxon>Gunneridae</taxon>
        <taxon>Pentapetalae</taxon>
        <taxon>rosids</taxon>
        <taxon>malvids</taxon>
        <taxon>Malvales</taxon>
        <taxon>Malvaceae</taxon>
        <taxon>Malvoideae</taxon>
        <taxon>Gossypium</taxon>
    </lineage>
</organism>
<evidence type="ECO:0000256" key="3">
    <source>
        <dbReference type="ARBA" id="ARBA00022737"/>
    </source>
</evidence>
<dbReference type="InterPro" id="IPR036390">
    <property type="entry name" value="WH_DNA-bd_sf"/>
</dbReference>
<name>A0A1U8KNT9_GOSHI</name>
<gene>
    <name evidence="11" type="primary">LOC107917834</name>
</gene>
<dbReference type="SMART" id="SM00369">
    <property type="entry name" value="LRR_TYP"/>
    <property type="match status" value="4"/>
</dbReference>
<keyword evidence="5" id="KW-0611">Plant defense</keyword>
<dbReference type="InterPro" id="IPR027417">
    <property type="entry name" value="P-loop_NTPase"/>
</dbReference>
<feature type="domain" description="TIR" evidence="9">
    <location>
        <begin position="32"/>
        <end position="198"/>
    </location>
</feature>
<dbReference type="GO" id="GO:0006952">
    <property type="term" value="P:defense response"/>
    <property type="evidence" value="ECO:0007669"/>
    <property type="project" value="UniProtKB-KW"/>
</dbReference>
<dbReference type="PANTHER" id="PTHR11017">
    <property type="entry name" value="LEUCINE-RICH REPEAT-CONTAINING PROTEIN"/>
    <property type="match status" value="1"/>
</dbReference>
<dbReference type="GO" id="GO:0007165">
    <property type="term" value="P:signal transduction"/>
    <property type="evidence" value="ECO:0007669"/>
    <property type="project" value="InterPro"/>
</dbReference>
<feature type="compositionally biased region" description="Low complexity" evidence="8">
    <location>
        <begin position="9"/>
        <end position="26"/>
    </location>
</feature>
<dbReference type="Pfam" id="PF00560">
    <property type="entry name" value="LRR_1"/>
    <property type="match status" value="1"/>
</dbReference>
<dbReference type="Gene3D" id="3.80.10.10">
    <property type="entry name" value="Ribonuclease Inhibitor"/>
    <property type="match status" value="2"/>
</dbReference>
<dbReference type="InterPro" id="IPR045344">
    <property type="entry name" value="C-JID"/>
</dbReference>
<proteinExistence type="predicted"/>
<dbReference type="InterPro" id="IPR055414">
    <property type="entry name" value="LRR_R13L4/SHOC2-like"/>
</dbReference>
<reference evidence="10" key="1">
    <citation type="journal article" date="2020" name="Nat. Genet.">
        <title>Genomic diversifications of five Gossypium allopolyploid species and their impact on cotton improvement.</title>
        <authorList>
            <person name="Chen Z.J."/>
            <person name="Sreedasyam A."/>
            <person name="Ando A."/>
            <person name="Song Q."/>
            <person name="De Santiago L.M."/>
            <person name="Hulse-Kemp A.M."/>
            <person name="Ding M."/>
            <person name="Ye W."/>
            <person name="Kirkbride R.C."/>
            <person name="Jenkins J."/>
            <person name="Plott C."/>
            <person name="Lovell J."/>
            <person name="Lin Y.M."/>
            <person name="Vaughn R."/>
            <person name="Liu B."/>
            <person name="Simpson S."/>
            <person name="Scheffler B.E."/>
            <person name="Wen L."/>
            <person name="Saski C.A."/>
            <person name="Grover C.E."/>
            <person name="Hu G."/>
            <person name="Conover J.L."/>
            <person name="Carlson J.W."/>
            <person name="Shu S."/>
            <person name="Boston L.B."/>
            <person name="Williams M."/>
            <person name="Peterson D.G."/>
            <person name="McGee K."/>
            <person name="Jones D.C."/>
            <person name="Wendel J.F."/>
            <person name="Stelly D.M."/>
            <person name="Grimwood J."/>
            <person name="Schmutz J."/>
        </authorList>
    </citation>
    <scope>NUCLEOTIDE SEQUENCE [LARGE SCALE GENOMIC DNA]</scope>
    <source>
        <strain evidence="10">cv. TM-1</strain>
    </source>
</reference>
<dbReference type="SUPFAM" id="SSF52047">
    <property type="entry name" value="RNI-like"/>
    <property type="match status" value="1"/>
</dbReference>
<evidence type="ECO:0000259" key="9">
    <source>
        <dbReference type="PROSITE" id="PS50104"/>
    </source>
</evidence>
<dbReference type="GeneID" id="107917834"/>
<dbReference type="Gene3D" id="1.10.8.430">
    <property type="entry name" value="Helical domain of apoptotic protease-activating factors"/>
    <property type="match status" value="1"/>
</dbReference>
<evidence type="ECO:0000256" key="1">
    <source>
        <dbReference type="ARBA" id="ARBA00011982"/>
    </source>
</evidence>
<dbReference type="InterPro" id="IPR044974">
    <property type="entry name" value="Disease_R_plants"/>
</dbReference>
<accession>A0A1U8KNT9</accession>
<evidence type="ECO:0000256" key="7">
    <source>
        <dbReference type="ARBA" id="ARBA00047304"/>
    </source>
</evidence>
<keyword evidence="3" id="KW-0677">Repeat</keyword>
<keyword evidence="2" id="KW-0433">Leucine-rich repeat</keyword>
<keyword evidence="4" id="KW-0378">Hydrolase</keyword>
<protein>
    <recommendedName>
        <fullName evidence="1">ADP-ribosyl cyclase/cyclic ADP-ribose hydrolase</fullName>
        <ecNumber evidence="1">3.2.2.6</ecNumber>
    </recommendedName>
</protein>
<evidence type="ECO:0000256" key="8">
    <source>
        <dbReference type="SAM" id="MobiDB-lite"/>
    </source>
</evidence>
<reference evidence="11" key="2">
    <citation type="submission" date="2025-08" db="UniProtKB">
        <authorList>
            <consortium name="RefSeq"/>
        </authorList>
    </citation>
    <scope>IDENTIFICATION</scope>
</reference>
<feature type="compositionally biased region" description="Low complexity" evidence="8">
    <location>
        <begin position="1188"/>
        <end position="1200"/>
    </location>
</feature>
<dbReference type="RefSeq" id="XP_016702668.2">
    <property type="nucleotide sequence ID" value="XM_016847179.2"/>
</dbReference>
<dbReference type="SUPFAM" id="SSF46785">
    <property type="entry name" value="Winged helix' DNA-binding domain"/>
    <property type="match status" value="1"/>
</dbReference>
<dbReference type="PRINTS" id="PR00364">
    <property type="entry name" value="DISEASERSIST"/>
</dbReference>
<evidence type="ECO:0000256" key="2">
    <source>
        <dbReference type="ARBA" id="ARBA00022614"/>
    </source>
</evidence>
<dbReference type="Pfam" id="PF00931">
    <property type="entry name" value="NB-ARC"/>
    <property type="match status" value="1"/>
</dbReference>
<dbReference type="KEGG" id="ghi:107917834"/>
<evidence type="ECO:0000256" key="5">
    <source>
        <dbReference type="ARBA" id="ARBA00022821"/>
    </source>
</evidence>
<dbReference type="GO" id="GO:0043531">
    <property type="term" value="F:ADP binding"/>
    <property type="evidence" value="ECO:0007669"/>
    <property type="project" value="InterPro"/>
</dbReference>
<dbReference type="PROSITE" id="PS50104">
    <property type="entry name" value="TIR"/>
    <property type="match status" value="1"/>
</dbReference>
<dbReference type="InterPro" id="IPR058192">
    <property type="entry name" value="WHD_ROQ1-like"/>
</dbReference>
<evidence type="ECO:0000256" key="6">
    <source>
        <dbReference type="ARBA" id="ARBA00023027"/>
    </source>
</evidence>
<dbReference type="Gene3D" id="3.40.50.10140">
    <property type="entry name" value="Toll/interleukin-1 receptor homology (TIR) domain"/>
    <property type="match status" value="1"/>
</dbReference>
<dbReference type="SUPFAM" id="SSF52540">
    <property type="entry name" value="P-loop containing nucleoside triphosphate hydrolases"/>
    <property type="match status" value="1"/>
</dbReference>
<feature type="region of interest" description="Disordered" evidence="8">
    <location>
        <begin position="1"/>
        <end position="26"/>
    </location>
</feature>
<dbReference type="Pfam" id="PF23598">
    <property type="entry name" value="LRR_14"/>
    <property type="match status" value="1"/>
</dbReference>
<dbReference type="InterPro" id="IPR042197">
    <property type="entry name" value="Apaf_helical"/>
</dbReference>
<comment type="catalytic activity">
    <reaction evidence="7">
        <text>NAD(+) + H2O = ADP-D-ribose + nicotinamide + H(+)</text>
        <dbReference type="Rhea" id="RHEA:16301"/>
        <dbReference type="ChEBI" id="CHEBI:15377"/>
        <dbReference type="ChEBI" id="CHEBI:15378"/>
        <dbReference type="ChEBI" id="CHEBI:17154"/>
        <dbReference type="ChEBI" id="CHEBI:57540"/>
        <dbReference type="ChEBI" id="CHEBI:57967"/>
        <dbReference type="EC" id="3.2.2.6"/>
    </reaction>
    <physiologicalReaction direction="left-to-right" evidence="7">
        <dbReference type="Rhea" id="RHEA:16302"/>
    </physiologicalReaction>
</comment>
<dbReference type="AlphaFoldDB" id="A0A1U8KNT9"/>
<dbReference type="InterPro" id="IPR000157">
    <property type="entry name" value="TIR_dom"/>
</dbReference>
<dbReference type="Pfam" id="PF23282">
    <property type="entry name" value="WHD_ROQ1"/>
    <property type="match status" value="1"/>
</dbReference>
<dbReference type="EC" id="3.2.2.6" evidence="1"/>
<feature type="region of interest" description="Disordered" evidence="8">
    <location>
        <begin position="1179"/>
        <end position="1207"/>
    </location>
</feature>
<dbReference type="Proteomes" id="UP000818029">
    <property type="component" value="Chromosome A01"/>
</dbReference>
<dbReference type="Gene3D" id="3.40.50.300">
    <property type="entry name" value="P-loop containing nucleotide triphosphate hydrolases"/>
    <property type="match status" value="1"/>
</dbReference>
<dbReference type="InterPro" id="IPR035897">
    <property type="entry name" value="Toll_tir_struct_dom_sf"/>
</dbReference>
<dbReference type="GO" id="GO:0061809">
    <property type="term" value="F:NAD+ nucleosidase activity, cyclic ADP-ribose generating"/>
    <property type="evidence" value="ECO:0007669"/>
    <property type="project" value="UniProtKB-EC"/>
</dbReference>
<dbReference type="STRING" id="3635.A0A1U8KNT9"/>
<sequence>MVRFDNETSSSSSSSSSSASSSLESSSSVSRGKYDVFLSFRGEDTRRNFTDHLYAAFKRRGIITFRDDEKLETGEPIAPELFKAIHESWCSVIVLSEGYCFSSWCLEELSEIIQQKNDKGHNVFPIFYYVDPSDLRKQTGKVQEAFLKHENNFQDNKEKTQRWRSALTQAANIKGWHLSNRHESELIGEIIKKVSTKLCQTFASAPNDMIGIESRLEELNCKIGIGEEDDSVQIIGICGMGGLGKTTLARFAYTQISSHFECQSFLADVREIAEKHGLVCLQKQLLSQIFPEESFNFFNVHDGNDIIRHMFSHKKIFVVVDDVDNIQHLKCLIGKRAWFGLGSRIIITTRDEHLLQIYGVDDVYNPTKLNAKEALRLFSLKAFKSETPAMEFFELSKRVVEYANGLPLALEVFGSFLSGRSDEVQWRSAIERLKKESNKEILDRLQISFDGLEQSEKDIFLDIACVFKGENKDMVTKILDGCGFFPDIGIDVLIKKSLITIDEDNKLSMHDLLQEMGRKIVYQESPNEPGKRSRLWEEKDTNYVLIENTATEAVQGLVIDSIRKQNTWTLSAAAFLTMNRLRLLRVFNVPNSRDFKYLSSELRLLEWHGYPFKSFPSSFQLENLVALLLPYSRIEKLWKPKMPVYNLKLVDLKGSKNLVKTPDFSMASNLESLILEGTGIVDFDPTVKFLRRLKLLNLRNCKRLRIFPSKIGNGSLETLILSGCSNIERIPEIVGEMECLKELCLDGTGIKELPSSIGHLRRLMLLNLKDCSKLESLPSSIGGCEFLKTLILSGCSKLKNFPESLQQLESLEELNLSETAITTPPSFIFHMKNLKFLSLQGCKGPPYRVRSHWRFISRPTQRLSSNSMTLKLPAILSGLSSLKELNLDDCNLYDGAIPDDIIRLSSLEKLRLSDNNFRTLPTTLGGLSKLTDLVLTDCKRLKSLPELPASIKLWLDGCGSLEAVANSTTTFNSRADGYICAFNCFKLAEGNDAVAMLKRCIQEGAKVRTTNYDIIIPGSEIPKWFTNQTDDPSDSIIKIQLPPGFLIGRQLVGFAFCCVFFSNFDNKPRRGEHISHTSVIHGRNFSREFGRCDFHLEGKSTRVTEDHLWLHFMPCNQLRLFSLAFECKGQEISEFITYVLKESSEIEVFFKIWGFHSKLKKCGVRMVYKQDLEEMDQTGDEQQIRPASSNFSDASSNNGSTRNDISSPTQRKWFSIYLFIILFPKIINIDTYIRTYVMYVCMVLSSLL</sequence>
<dbReference type="PANTHER" id="PTHR11017:SF559">
    <property type="entry name" value="DISEASE RESISTANCE PROTEIN CHL1"/>
    <property type="match status" value="1"/>
</dbReference>
<dbReference type="PaxDb" id="3635-A0A1U8KNT9"/>
<dbReference type="InterPro" id="IPR032675">
    <property type="entry name" value="LRR_dom_sf"/>
</dbReference>
<keyword evidence="6" id="KW-0520">NAD</keyword>
<dbReference type="SMR" id="A0A1U8KNT9"/>
<dbReference type="SUPFAM" id="SSF52200">
    <property type="entry name" value="Toll/Interleukin receptor TIR domain"/>
    <property type="match status" value="1"/>
</dbReference>
<dbReference type="SMART" id="SM00255">
    <property type="entry name" value="TIR"/>
    <property type="match status" value="1"/>
</dbReference>
<dbReference type="InterPro" id="IPR002182">
    <property type="entry name" value="NB-ARC"/>
</dbReference>